<proteinExistence type="predicted"/>
<evidence type="ECO:0000256" key="2">
    <source>
        <dbReference type="SAM" id="SignalP"/>
    </source>
</evidence>
<dbReference type="EMBL" id="JALJOT010000016">
    <property type="protein sequence ID" value="KAK9902121.1"/>
    <property type="molecule type" value="Genomic_DNA"/>
</dbReference>
<name>A0ABR2YC98_9CHLO</name>
<gene>
    <name evidence="3" type="ORF">WJX75_005114</name>
</gene>
<feature type="compositionally biased region" description="Low complexity" evidence="1">
    <location>
        <begin position="109"/>
        <end position="122"/>
    </location>
</feature>
<feature type="signal peptide" evidence="2">
    <location>
        <begin position="1"/>
        <end position="29"/>
    </location>
</feature>
<reference evidence="3 4" key="1">
    <citation type="journal article" date="2024" name="Nat. Commun.">
        <title>Phylogenomics reveals the evolutionary origins of lichenization in chlorophyte algae.</title>
        <authorList>
            <person name="Puginier C."/>
            <person name="Libourel C."/>
            <person name="Otte J."/>
            <person name="Skaloud P."/>
            <person name="Haon M."/>
            <person name="Grisel S."/>
            <person name="Petersen M."/>
            <person name="Berrin J.G."/>
            <person name="Delaux P.M."/>
            <person name="Dal Grande F."/>
            <person name="Keller J."/>
        </authorList>
    </citation>
    <scope>NUCLEOTIDE SEQUENCE [LARGE SCALE GENOMIC DNA]</scope>
    <source>
        <strain evidence="3 4">SAG 216-7</strain>
    </source>
</reference>
<evidence type="ECO:0000256" key="1">
    <source>
        <dbReference type="SAM" id="MobiDB-lite"/>
    </source>
</evidence>
<sequence>MKREATVGCRVAAAAVVLVCVSSMALTMAADQAKVEHGRSLQQTDPGFFPAINPDTIGANFLMGIADNLKTFLNANQDTQVQATESASATAPTSGGSRYFSNLNRPSAEKTATPPAKAPKAAEAPEEVGALLKGAPVAAPLAHLPAAHHAAKAPAASESIIITGPQGPHEHAPVPAPGDIGIVISGPSIADILRMLNHTQPLKVAHPPKIAPSPNTTAKSHQVRVH</sequence>
<comment type="caution">
    <text evidence="3">The sequence shown here is derived from an EMBL/GenBank/DDBJ whole genome shotgun (WGS) entry which is preliminary data.</text>
</comment>
<feature type="region of interest" description="Disordered" evidence="1">
    <location>
        <begin position="204"/>
        <end position="226"/>
    </location>
</feature>
<dbReference type="Proteomes" id="UP001491310">
    <property type="component" value="Unassembled WGS sequence"/>
</dbReference>
<evidence type="ECO:0000313" key="4">
    <source>
        <dbReference type="Proteomes" id="UP001491310"/>
    </source>
</evidence>
<keyword evidence="4" id="KW-1185">Reference proteome</keyword>
<feature type="region of interest" description="Disordered" evidence="1">
    <location>
        <begin position="83"/>
        <end position="125"/>
    </location>
</feature>
<feature type="chain" id="PRO_5046578783" evidence="2">
    <location>
        <begin position="30"/>
        <end position="226"/>
    </location>
</feature>
<accession>A0ABR2YC98</accession>
<protein>
    <submittedName>
        <fullName evidence="3">Uncharacterized protein</fullName>
    </submittedName>
</protein>
<evidence type="ECO:0000313" key="3">
    <source>
        <dbReference type="EMBL" id="KAK9902121.1"/>
    </source>
</evidence>
<keyword evidence="2" id="KW-0732">Signal</keyword>
<feature type="compositionally biased region" description="Low complexity" evidence="1">
    <location>
        <begin position="83"/>
        <end position="97"/>
    </location>
</feature>
<organism evidence="3 4">
    <name type="scientific">Coccomyxa subellipsoidea</name>
    <dbReference type="NCBI Taxonomy" id="248742"/>
    <lineage>
        <taxon>Eukaryota</taxon>
        <taxon>Viridiplantae</taxon>
        <taxon>Chlorophyta</taxon>
        <taxon>core chlorophytes</taxon>
        <taxon>Trebouxiophyceae</taxon>
        <taxon>Trebouxiophyceae incertae sedis</taxon>
        <taxon>Coccomyxaceae</taxon>
        <taxon>Coccomyxa</taxon>
    </lineage>
</organism>